<accession>A0A8E3MF64</accession>
<feature type="binding site" evidence="13">
    <location>
        <begin position="11"/>
        <end position="18"/>
    </location>
    <ligand>
        <name>ATP</name>
        <dbReference type="ChEBI" id="CHEBI:30616"/>
    </ligand>
</feature>
<dbReference type="EMBL" id="CP022011">
    <property type="protein sequence ID" value="QDJ14083.1"/>
    <property type="molecule type" value="Genomic_DNA"/>
</dbReference>
<dbReference type="Pfam" id="PF00625">
    <property type="entry name" value="Guanylate_kin"/>
    <property type="match status" value="1"/>
</dbReference>
<evidence type="ECO:0000256" key="12">
    <source>
        <dbReference type="ARBA" id="ARBA00048594"/>
    </source>
</evidence>
<evidence type="ECO:0000256" key="11">
    <source>
        <dbReference type="ARBA" id="ARBA00030128"/>
    </source>
</evidence>
<dbReference type="InterPro" id="IPR008145">
    <property type="entry name" value="GK/Ca_channel_bsu"/>
</dbReference>
<dbReference type="SMART" id="SM00072">
    <property type="entry name" value="GuKc"/>
    <property type="match status" value="1"/>
</dbReference>
<keyword evidence="15" id="KW-1185">Reference proteome</keyword>
<name>A0A8E3MF64_9PAST</name>
<dbReference type="FunFam" id="3.30.63.10:FF:000002">
    <property type="entry name" value="Guanylate kinase 1"/>
    <property type="match status" value="1"/>
</dbReference>
<evidence type="ECO:0000256" key="1">
    <source>
        <dbReference type="ARBA" id="ARBA00003531"/>
    </source>
</evidence>
<dbReference type="GO" id="GO:0005829">
    <property type="term" value="C:cytosol"/>
    <property type="evidence" value="ECO:0007669"/>
    <property type="project" value="TreeGrafter"/>
</dbReference>
<sequence>MSVGNLYIISAPSGAGKSSLISALLQQHPSYEMQVSISHTTRQPRPGEEDGKHYYFVTHQQFKQLIAEGAFLEYAEVFGNYYGTSLPMIKRSLQQGIDVFLDIDWQGARQIRKQLPQAKSIFILPPSLPELERRLIGRGQDQPEVIASRMEKAISEISHYDEYDYLIINDDFDQALTEIKVILKAEKLKAARQKLRHQLLIEQLLAKGTNL</sequence>
<protein>
    <recommendedName>
        <fullName evidence="5 13">Guanylate kinase</fullName>
        <ecNumber evidence="4 13">2.7.4.8</ecNumber>
    </recommendedName>
    <alternativeName>
        <fullName evidence="11 13">GMP kinase</fullName>
    </alternativeName>
</protein>
<evidence type="ECO:0000256" key="13">
    <source>
        <dbReference type="HAMAP-Rule" id="MF_00328"/>
    </source>
</evidence>
<organism evidence="14 15">
    <name type="scientific">Mergibacter septicus</name>
    <dbReference type="NCBI Taxonomy" id="221402"/>
    <lineage>
        <taxon>Bacteria</taxon>
        <taxon>Pseudomonadati</taxon>
        <taxon>Pseudomonadota</taxon>
        <taxon>Gammaproteobacteria</taxon>
        <taxon>Pasteurellales</taxon>
        <taxon>Pasteurellaceae</taxon>
        <taxon>Mergibacter</taxon>
    </lineage>
</organism>
<dbReference type="GO" id="GO:0004385">
    <property type="term" value="F:GMP kinase activity"/>
    <property type="evidence" value="ECO:0007669"/>
    <property type="project" value="UniProtKB-UniRule"/>
</dbReference>
<evidence type="ECO:0000256" key="5">
    <source>
        <dbReference type="ARBA" id="ARBA00016296"/>
    </source>
</evidence>
<keyword evidence="7 13" id="KW-0808">Transferase</keyword>
<dbReference type="CDD" id="cd00071">
    <property type="entry name" value="GMPK"/>
    <property type="match status" value="1"/>
</dbReference>
<proteinExistence type="inferred from homology"/>
<dbReference type="InterPro" id="IPR017665">
    <property type="entry name" value="Guanylate_kinase"/>
</dbReference>
<comment type="subcellular location">
    <subcellularLocation>
        <location evidence="2 13">Cytoplasm</location>
    </subcellularLocation>
</comment>
<dbReference type="AlphaFoldDB" id="A0A8E3MF64"/>
<dbReference type="GO" id="GO:0005524">
    <property type="term" value="F:ATP binding"/>
    <property type="evidence" value="ECO:0007669"/>
    <property type="project" value="UniProtKB-UniRule"/>
</dbReference>
<evidence type="ECO:0000256" key="9">
    <source>
        <dbReference type="ARBA" id="ARBA00022777"/>
    </source>
</evidence>
<evidence type="ECO:0000313" key="15">
    <source>
        <dbReference type="Proteomes" id="UP000955338"/>
    </source>
</evidence>
<dbReference type="PROSITE" id="PS00856">
    <property type="entry name" value="GUANYLATE_KINASE_1"/>
    <property type="match status" value="1"/>
</dbReference>
<evidence type="ECO:0000256" key="6">
    <source>
        <dbReference type="ARBA" id="ARBA00022490"/>
    </source>
</evidence>
<dbReference type="Gene3D" id="3.30.63.10">
    <property type="entry name" value="Guanylate Kinase phosphate binding domain"/>
    <property type="match status" value="1"/>
</dbReference>
<keyword evidence="10 13" id="KW-0067">ATP-binding</keyword>
<dbReference type="InterPro" id="IPR020590">
    <property type="entry name" value="Guanylate_kinase_CS"/>
</dbReference>
<comment type="catalytic activity">
    <reaction evidence="12 13">
        <text>GMP + ATP = GDP + ADP</text>
        <dbReference type="Rhea" id="RHEA:20780"/>
        <dbReference type="ChEBI" id="CHEBI:30616"/>
        <dbReference type="ChEBI" id="CHEBI:58115"/>
        <dbReference type="ChEBI" id="CHEBI:58189"/>
        <dbReference type="ChEBI" id="CHEBI:456216"/>
        <dbReference type="EC" id="2.7.4.8"/>
    </reaction>
</comment>
<evidence type="ECO:0000256" key="7">
    <source>
        <dbReference type="ARBA" id="ARBA00022679"/>
    </source>
</evidence>
<dbReference type="PANTHER" id="PTHR23117:SF13">
    <property type="entry name" value="GUANYLATE KINASE"/>
    <property type="match status" value="1"/>
</dbReference>
<evidence type="ECO:0000256" key="10">
    <source>
        <dbReference type="ARBA" id="ARBA00022840"/>
    </source>
</evidence>
<dbReference type="InterPro" id="IPR008144">
    <property type="entry name" value="Guanylate_kin-like_dom"/>
</dbReference>
<dbReference type="Gene3D" id="3.40.50.300">
    <property type="entry name" value="P-loop containing nucleotide triphosphate hydrolases"/>
    <property type="match status" value="2"/>
</dbReference>
<dbReference type="Proteomes" id="UP000955338">
    <property type="component" value="Chromosome"/>
</dbReference>
<dbReference type="PANTHER" id="PTHR23117">
    <property type="entry name" value="GUANYLATE KINASE-RELATED"/>
    <property type="match status" value="1"/>
</dbReference>
<comment type="similarity">
    <text evidence="3 13">Belongs to the guanylate kinase family.</text>
</comment>
<evidence type="ECO:0000256" key="4">
    <source>
        <dbReference type="ARBA" id="ARBA00012961"/>
    </source>
</evidence>
<dbReference type="HAMAP" id="MF_00328">
    <property type="entry name" value="Guanylate_kinase"/>
    <property type="match status" value="1"/>
</dbReference>
<dbReference type="SUPFAM" id="SSF52540">
    <property type="entry name" value="P-loop containing nucleoside triphosphate hydrolases"/>
    <property type="match status" value="1"/>
</dbReference>
<dbReference type="RefSeq" id="WP_261919833.1">
    <property type="nucleotide sequence ID" value="NZ_CP022011.1"/>
</dbReference>
<evidence type="ECO:0000313" key="14">
    <source>
        <dbReference type="EMBL" id="QDJ14083.1"/>
    </source>
</evidence>
<reference evidence="14" key="1">
    <citation type="submission" date="2017-06" db="EMBL/GenBank/DDBJ databases">
        <title>Genome sequencing of pathogenic and non-pathogenic strains within Bisgaard taxon 40.</title>
        <authorList>
            <person name="Ladner J.T."/>
            <person name="Lovett S.P."/>
            <person name="Koroleva G."/>
            <person name="Lorch J.M."/>
        </authorList>
    </citation>
    <scope>NUCLEOTIDE SEQUENCE</scope>
    <source>
        <strain evidence="14">27576-1-I1</strain>
    </source>
</reference>
<dbReference type="NCBIfam" id="TIGR03263">
    <property type="entry name" value="guanyl_kin"/>
    <property type="match status" value="1"/>
</dbReference>
<gene>
    <name evidence="13" type="primary">gmk</name>
    <name evidence="14" type="ORF">CEP48_00960</name>
</gene>
<keyword evidence="9 13" id="KW-0418">Kinase</keyword>
<dbReference type="PROSITE" id="PS50052">
    <property type="entry name" value="GUANYLATE_KINASE_2"/>
    <property type="match status" value="1"/>
</dbReference>
<evidence type="ECO:0000256" key="8">
    <source>
        <dbReference type="ARBA" id="ARBA00022741"/>
    </source>
</evidence>
<dbReference type="EC" id="2.7.4.8" evidence="4 13"/>
<keyword evidence="6 13" id="KW-0963">Cytoplasm</keyword>
<keyword evidence="8 13" id="KW-0547">Nucleotide-binding</keyword>
<evidence type="ECO:0000256" key="2">
    <source>
        <dbReference type="ARBA" id="ARBA00004496"/>
    </source>
</evidence>
<evidence type="ECO:0000256" key="3">
    <source>
        <dbReference type="ARBA" id="ARBA00005790"/>
    </source>
</evidence>
<dbReference type="FunFam" id="3.40.50.300:FF:000855">
    <property type="entry name" value="Guanylate kinase"/>
    <property type="match status" value="1"/>
</dbReference>
<dbReference type="InterPro" id="IPR027417">
    <property type="entry name" value="P-loop_NTPase"/>
</dbReference>
<comment type="function">
    <text evidence="1 13">Essential for recycling GMP and indirectly, cGMP.</text>
</comment>